<dbReference type="Gene3D" id="3.40.50.1100">
    <property type="match status" value="1"/>
</dbReference>
<name>A0A956LZ41_UNCEI</name>
<comment type="caution">
    <text evidence="1">The sequence shown here is derived from an EMBL/GenBank/DDBJ whole genome shotgun (WGS) entry which is preliminary data.</text>
</comment>
<evidence type="ECO:0008006" key="3">
    <source>
        <dbReference type="Google" id="ProtNLM"/>
    </source>
</evidence>
<dbReference type="EMBL" id="JAGQHR010000207">
    <property type="protein sequence ID" value="MCA9727652.1"/>
    <property type="molecule type" value="Genomic_DNA"/>
</dbReference>
<proteinExistence type="predicted"/>
<evidence type="ECO:0000313" key="2">
    <source>
        <dbReference type="Proteomes" id="UP000697710"/>
    </source>
</evidence>
<dbReference type="Proteomes" id="UP000697710">
    <property type="component" value="Unassembled WGS sequence"/>
</dbReference>
<protein>
    <recommendedName>
        <fullName evidence="3">Pyridoxal-phosphate dependent enzyme</fullName>
    </recommendedName>
</protein>
<organism evidence="1 2">
    <name type="scientific">Eiseniibacteriota bacterium</name>
    <dbReference type="NCBI Taxonomy" id="2212470"/>
    <lineage>
        <taxon>Bacteria</taxon>
        <taxon>Candidatus Eiseniibacteriota</taxon>
    </lineage>
</organism>
<reference evidence="1" key="1">
    <citation type="submission" date="2020-04" db="EMBL/GenBank/DDBJ databases">
        <authorList>
            <person name="Zhang T."/>
        </authorList>
    </citation>
    <scope>NUCLEOTIDE SEQUENCE</scope>
    <source>
        <strain evidence="1">HKST-UBA01</strain>
    </source>
</reference>
<dbReference type="SUPFAM" id="SSF53686">
    <property type="entry name" value="Tryptophan synthase beta subunit-like PLP-dependent enzymes"/>
    <property type="match status" value="1"/>
</dbReference>
<evidence type="ECO:0000313" key="1">
    <source>
        <dbReference type="EMBL" id="MCA9727652.1"/>
    </source>
</evidence>
<dbReference type="InterPro" id="IPR036052">
    <property type="entry name" value="TrpB-like_PALP_sf"/>
</dbReference>
<sequence length="333" mass="36112">MGPAQPFLRFRGLLHACHLAREAGATDAECVEEIERAVEFLPPLRSLRWSRLEILEEVFGIESGSLRCKSETDESATIRRRQGWCIGRAFLSRWLALAIEVADEPPDACNGFVFDAGASLGWELAADRLRDGVDLHRVFVGVGDGLVASGLVHGLREAYRLGALPRLPRLHLVEPAGGPLSATFDQVSLRILSQVHADLASQRIWEAAQSFPRVRQQIADSLQAGLQRAADDRVRTAVEQGLRAQVIERPADPDAASLVREPADWFGLVRGMLESGGFSISVTDDQLSLARELLDSIDSAPVSPLGCAALAGIIRLRTAGDLETDENVAIVAC</sequence>
<gene>
    <name evidence="1" type="ORF">KC729_08210</name>
</gene>
<accession>A0A956LZ41</accession>
<reference evidence="1" key="2">
    <citation type="journal article" date="2021" name="Microbiome">
        <title>Successional dynamics and alternative stable states in a saline activated sludge microbial community over 9 years.</title>
        <authorList>
            <person name="Wang Y."/>
            <person name="Ye J."/>
            <person name="Ju F."/>
            <person name="Liu L."/>
            <person name="Boyd J.A."/>
            <person name="Deng Y."/>
            <person name="Parks D.H."/>
            <person name="Jiang X."/>
            <person name="Yin X."/>
            <person name="Woodcroft B.J."/>
            <person name="Tyson G.W."/>
            <person name="Hugenholtz P."/>
            <person name="Polz M.F."/>
            <person name="Zhang T."/>
        </authorList>
    </citation>
    <scope>NUCLEOTIDE SEQUENCE</scope>
    <source>
        <strain evidence="1">HKST-UBA01</strain>
    </source>
</reference>
<dbReference type="AlphaFoldDB" id="A0A956LZ41"/>